<dbReference type="SUPFAM" id="SSF53448">
    <property type="entry name" value="Nucleotide-diphospho-sugar transferases"/>
    <property type="match status" value="1"/>
</dbReference>
<reference evidence="5" key="1">
    <citation type="journal article" date="2019" name="Int. J. Syst. Evol. Microbiol.">
        <title>The Global Catalogue of Microorganisms (GCM) 10K type strain sequencing project: providing services to taxonomists for standard genome sequencing and annotation.</title>
        <authorList>
            <consortium name="The Broad Institute Genomics Platform"/>
            <consortium name="The Broad Institute Genome Sequencing Center for Infectious Disease"/>
            <person name="Wu L."/>
            <person name="Ma J."/>
        </authorList>
    </citation>
    <scope>NUCLEOTIDE SEQUENCE [LARGE SCALE GENOMIC DNA]</scope>
    <source>
        <strain evidence="5">CCM 8604</strain>
    </source>
</reference>
<dbReference type="CDD" id="cd00761">
    <property type="entry name" value="Glyco_tranf_GTA_type"/>
    <property type="match status" value="1"/>
</dbReference>
<evidence type="ECO:0000256" key="1">
    <source>
        <dbReference type="ARBA" id="ARBA00022676"/>
    </source>
</evidence>
<dbReference type="InterPro" id="IPR029044">
    <property type="entry name" value="Nucleotide-diphossugar_trans"/>
</dbReference>
<keyword evidence="5" id="KW-1185">Reference proteome</keyword>
<dbReference type="RefSeq" id="WP_377938308.1">
    <property type="nucleotide sequence ID" value="NZ_JBHTHQ010000012.1"/>
</dbReference>
<organism evidence="4 5">
    <name type="scientific">Alloscardovia venturai</name>
    <dbReference type="NCBI Taxonomy" id="1769421"/>
    <lineage>
        <taxon>Bacteria</taxon>
        <taxon>Bacillati</taxon>
        <taxon>Actinomycetota</taxon>
        <taxon>Actinomycetes</taxon>
        <taxon>Bifidobacteriales</taxon>
        <taxon>Bifidobacteriaceae</taxon>
        <taxon>Alloscardovia</taxon>
    </lineage>
</organism>
<evidence type="ECO:0000259" key="3">
    <source>
        <dbReference type="Pfam" id="PF00535"/>
    </source>
</evidence>
<gene>
    <name evidence="4" type="ORF">ACFQY8_02205</name>
</gene>
<evidence type="ECO:0000313" key="4">
    <source>
        <dbReference type="EMBL" id="MFD0704564.1"/>
    </source>
</evidence>
<evidence type="ECO:0000256" key="2">
    <source>
        <dbReference type="ARBA" id="ARBA00022679"/>
    </source>
</evidence>
<dbReference type="Pfam" id="PF00535">
    <property type="entry name" value="Glycos_transf_2"/>
    <property type="match status" value="1"/>
</dbReference>
<comment type="caution">
    <text evidence="4">The sequence shown here is derived from an EMBL/GenBank/DDBJ whole genome shotgun (WGS) entry which is preliminary data.</text>
</comment>
<keyword evidence="1" id="KW-0328">Glycosyltransferase</keyword>
<keyword evidence="2" id="KW-0808">Transferase</keyword>
<dbReference type="Proteomes" id="UP001597036">
    <property type="component" value="Unassembled WGS sequence"/>
</dbReference>
<dbReference type="InterPro" id="IPR001173">
    <property type="entry name" value="Glyco_trans_2-like"/>
</dbReference>
<dbReference type="Gene3D" id="3.90.550.10">
    <property type="entry name" value="Spore Coat Polysaccharide Biosynthesis Protein SpsA, Chain A"/>
    <property type="match status" value="1"/>
</dbReference>
<feature type="domain" description="Glycosyltransferase 2-like" evidence="3">
    <location>
        <begin position="9"/>
        <end position="103"/>
    </location>
</feature>
<protein>
    <submittedName>
        <fullName evidence="4">Glycosyltransferase family 2 protein</fullName>
    </submittedName>
</protein>
<sequence length="346" mass="39591">MSMTAKTISFVVPSYNVEDYLGRCVDSLLDTADTSDVEVVIVDDGSKDGTAHVADSYADAHPDVVRVIHQANAGHGGACNAGIAAATGQYIKIVDADDWIDKAAYVTYLTFLRSQSLTSDPVDLLVSNYVYENVTKRHKQVIRYNSVFESNKRLTWDNIGKYHMSQYLLMHTLTFRSEVLRQAGLKLPEHTFYVDFIFSFQPLPYVKTLTYLNIDFYRYFIGREGQSVQKDIMIKRVDQLLRVNDIMMHAQPERGTVPDGLYKYMIHYLASQFVVTSVFLTLAEDSHCASQRDEMWKRFRDYNPRMYKDMYDQELPVRFVNVPGKFGQLLVKYGYAIANKAVGFNS</sequence>
<dbReference type="EMBL" id="JBHTHQ010000012">
    <property type="protein sequence ID" value="MFD0704564.1"/>
    <property type="molecule type" value="Genomic_DNA"/>
</dbReference>
<name>A0ABW2Y4T6_9BIFI</name>
<dbReference type="PANTHER" id="PTHR22916:SF51">
    <property type="entry name" value="GLYCOSYLTRANSFERASE EPSH-RELATED"/>
    <property type="match status" value="1"/>
</dbReference>
<proteinExistence type="predicted"/>
<dbReference type="PANTHER" id="PTHR22916">
    <property type="entry name" value="GLYCOSYLTRANSFERASE"/>
    <property type="match status" value="1"/>
</dbReference>
<accession>A0ABW2Y4T6</accession>
<evidence type="ECO:0000313" key="5">
    <source>
        <dbReference type="Proteomes" id="UP001597036"/>
    </source>
</evidence>